<evidence type="ECO:0000313" key="1">
    <source>
        <dbReference type="EMBL" id="MBM3225515.1"/>
    </source>
</evidence>
<dbReference type="EMBL" id="VGLS01000601">
    <property type="protein sequence ID" value="MBM3225515.1"/>
    <property type="molecule type" value="Genomic_DNA"/>
</dbReference>
<sequence length="176" mass="19695">MHTWLLGVGLLLVITGWMTPIPAVTRIIPAVDAQKEEHFVRHFLHDIMSYQPTLDFLFTDFTPEHARVTASHPSHEGGERAEIVEAPLTDATFNEGVPFAYAASEDSMLRNFLVPDMRERFLFTPENALSSPIVFVIDHDGTLQHCSEADATEKGCNITPQIFSLNLAPFYSSRPV</sequence>
<gene>
    <name evidence="1" type="ORF">FJZ47_17190</name>
</gene>
<proteinExistence type="predicted"/>
<dbReference type="Proteomes" id="UP000712673">
    <property type="component" value="Unassembled WGS sequence"/>
</dbReference>
<accession>A0A937W4C5</accession>
<dbReference type="AlphaFoldDB" id="A0A937W4C5"/>
<protein>
    <submittedName>
        <fullName evidence="1">Uncharacterized protein</fullName>
    </submittedName>
</protein>
<reference evidence="1" key="1">
    <citation type="submission" date="2019-03" db="EMBL/GenBank/DDBJ databases">
        <title>Lake Tanganyika Metagenome-Assembled Genomes (MAGs).</title>
        <authorList>
            <person name="Tran P."/>
        </authorList>
    </citation>
    <scope>NUCLEOTIDE SEQUENCE</scope>
    <source>
        <strain evidence="1">K_DeepCast_65m_m2_066</strain>
    </source>
</reference>
<name>A0A937W4C5_UNCTE</name>
<comment type="caution">
    <text evidence="1">The sequence shown here is derived from an EMBL/GenBank/DDBJ whole genome shotgun (WGS) entry which is preliminary data.</text>
</comment>
<organism evidence="1 2">
    <name type="scientific">Tectimicrobiota bacterium</name>
    <dbReference type="NCBI Taxonomy" id="2528274"/>
    <lineage>
        <taxon>Bacteria</taxon>
        <taxon>Pseudomonadati</taxon>
        <taxon>Nitrospinota/Tectimicrobiota group</taxon>
        <taxon>Candidatus Tectimicrobiota</taxon>
    </lineage>
</organism>
<evidence type="ECO:0000313" key="2">
    <source>
        <dbReference type="Proteomes" id="UP000712673"/>
    </source>
</evidence>